<dbReference type="Proteomes" id="UP000660885">
    <property type="component" value="Unassembled WGS sequence"/>
</dbReference>
<organism evidence="3 4">
    <name type="scientific">Belnapia arida</name>
    <dbReference type="NCBI Taxonomy" id="2804533"/>
    <lineage>
        <taxon>Bacteria</taxon>
        <taxon>Pseudomonadati</taxon>
        <taxon>Pseudomonadota</taxon>
        <taxon>Alphaproteobacteria</taxon>
        <taxon>Acetobacterales</taxon>
        <taxon>Roseomonadaceae</taxon>
        <taxon>Belnapia</taxon>
    </lineage>
</organism>
<dbReference type="PANTHER" id="PTHR38340">
    <property type="entry name" value="S-LAYER PROTEIN"/>
    <property type="match status" value="1"/>
</dbReference>
<evidence type="ECO:0000256" key="2">
    <source>
        <dbReference type="ARBA" id="ARBA00022525"/>
    </source>
</evidence>
<proteinExistence type="predicted"/>
<sequence>MSRWVHHMGEMHIMAWKHFDLASITDWLKHGERPFSFFLHGRNNDLAILDVAGDDAVAKNLGKGEDTVLVKGMAEQVRLTFTSAEVGNGNPLDSNTMANQDGGLAVRLQAEDGAGSVIGPISRFDDEGITFRSASPGLTFDVRDLVAGTQRGDQFEAVTLGTAKNDRYDESGSREAYYINAGMGNDTLIGGKGNDFLVGGAGDDWLQGGRGDDSLLGGAGNDTAVFMPSRDGADVTDLGAGSDVVLVQHGQGEQIRLTFTSAEVGNGNANDSNTMLNQDGGLAVRFQMEDGAGGLQGLVSRFDDEGISFKATGGSTFDVRDLVAGTQRGDQFEVVQLGTMANDVIDHGNDREAYYVNAGMGDDVVTGGRGRDFLVGGAGNDTLSGGAGQDSLLGGGGADTFVFNACETGPDSIIDFSVADDIIQLDAQVFQGLSSGALAGEAFALLSDGEAAQHRVLYDAGTGNLFFDADGGSRDDLVNFAKLTMMPAGVSAADFMIA</sequence>
<dbReference type="InterPro" id="IPR001343">
    <property type="entry name" value="Hemolysn_Ca-bd"/>
</dbReference>
<comment type="subcellular location">
    <subcellularLocation>
        <location evidence="1">Secreted</location>
    </subcellularLocation>
</comment>
<dbReference type="InterPro" id="IPR018511">
    <property type="entry name" value="Hemolysin-typ_Ca-bd_CS"/>
</dbReference>
<evidence type="ECO:0000313" key="4">
    <source>
        <dbReference type="Proteomes" id="UP000660885"/>
    </source>
</evidence>
<comment type="caution">
    <text evidence="3">The sequence shown here is derived from an EMBL/GenBank/DDBJ whole genome shotgun (WGS) entry which is preliminary data.</text>
</comment>
<dbReference type="SUPFAM" id="SSF51120">
    <property type="entry name" value="beta-Roll"/>
    <property type="match status" value="2"/>
</dbReference>
<dbReference type="PRINTS" id="PR00313">
    <property type="entry name" value="CABNDNGRPT"/>
</dbReference>
<dbReference type="PANTHER" id="PTHR38340:SF1">
    <property type="entry name" value="S-LAYER PROTEIN"/>
    <property type="match status" value="1"/>
</dbReference>
<keyword evidence="2" id="KW-0964">Secreted</keyword>
<dbReference type="InterPro" id="IPR011049">
    <property type="entry name" value="Serralysin-like_metalloprot_C"/>
</dbReference>
<accession>A0ABS1U829</accession>
<keyword evidence="4" id="KW-1185">Reference proteome</keyword>
<evidence type="ECO:0000256" key="1">
    <source>
        <dbReference type="ARBA" id="ARBA00004613"/>
    </source>
</evidence>
<reference evidence="3 4" key="1">
    <citation type="submission" date="2021-01" db="EMBL/GenBank/DDBJ databases">
        <title>Belnapia mucosa sp. nov. and Belnapia arida sp. nov., isolated from the Tabernas Desert (Almeria, Spain).</title>
        <authorList>
            <person name="Molina-Menor E."/>
            <person name="Vidal-Verdu A."/>
            <person name="Calonge A."/>
            <person name="Satari L."/>
            <person name="Pereto J."/>
            <person name="Porcar M."/>
        </authorList>
    </citation>
    <scope>NUCLEOTIDE SEQUENCE [LARGE SCALE GENOMIC DNA]</scope>
    <source>
        <strain evidence="3 4">T18</strain>
    </source>
</reference>
<dbReference type="InterPro" id="IPR050557">
    <property type="entry name" value="RTX_toxin/Mannuronan_C5-epim"/>
</dbReference>
<gene>
    <name evidence="3" type="ORF">JMJ56_18985</name>
</gene>
<dbReference type="Pfam" id="PF00353">
    <property type="entry name" value="HemolysinCabind"/>
    <property type="match status" value="2"/>
</dbReference>
<dbReference type="PROSITE" id="PS00330">
    <property type="entry name" value="HEMOLYSIN_CALCIUM"/>
    <property type="match status" value="5"/>
</dbReference>
<name>A0ABS1U829_9PROT</name>
<dbReference type="EMBL" id="JAETWB010000011">
    <property type="protein sequence ID" value="MBL6080109.1"/>
    <property type="molecule type" value="Genomic_DNA"/>
</dbReference>
<protein>
    <submittedName>
        <fullName evidence="3">Calcium-binding protein</fullName>
    </submittedName>
</protein>
<evidence type="ECO:0000313" key="3">
    <source>
        <dbReference type="EMBL" id="MBL6080109.1"/>
    </source>
</evidence>
<dbReference type="Gene3D" id="2.150.10.10">
    <property type="entry name" value="Serralysin-like metalloprotease, C-terminal"/>
    <property type="match status" value="2"/>
</dbReference>